<dbReference type="Pfam" id="PF10354">
    <property type="entry name" value="BMT5-like"/>
    <property type="match status" value="1"/>
</dbReference>
<evidence type="ECO:0000313" key="3">
    <source>
        <dbReference type="EMBL" id="CAK7931517.1"/>
    </source>
</evidence>
<name>A0AAV1UCZ3_9STRA</name>
<comment type="caution">
    <text evidence="3">The sequence shown here is derived from an EMBL/GenBank/DDBJ whole genome shotgun (WGS) entry which is preliminary data.</text>
</comment>
<dbReference type="PANTHER" id="PTHR11538:SF26">
    <property type="entry name" value="FERREDOXIN-FOLD ANTICODON-BINDING DOMAIN-CONTAINING PROTEIN 1"/>
    <property type="match status" value="1"/>
</dbReference>
<dbReference type="EMBL" id="CAKLBY020000175">
    <property type="protein sequence ID" value="CAK7931517.1"/>
    <property type="molecule type" value="Genomic_DNA"/>
</dbReference>
<dbReference type="Proteomes" id="UP001162060">
    <property type="component" value="Unassembled WGS sequence"/>
</dbReference>
<dbReference type="Gene3D" id="3.30.160.60">
    <property type="entry name" value="Classic Zinc Finger"/>
    <property type="match status" value="1"/>
</dbReference>
<dbReference type="PANTHER" id="PTHR11538">
    <property type="entry name" value="PHENYLALANYL-TRNA SYNTHETASE"/>
    <property type="match status" value="1"/>
</dbReference>
<reference evidence="3" key="1">
    <citation type="submission" date="2024-01" db="EMBL/GenBank/DDBJ databases">
        <authorList>
            <person name="Webb A."/>
        </authorList>
    </citation>
    <scope>NUCLEOTIDE SEQUENCE</scope>
    <source>
        <strain evidence="3">Pm1</strain>
    </source>
</reference>
<dbReference type="GO" id="GO:0070475">
    <property type="term" value="P:rRNA base methylation"/>
    <property type="evidence" value="ECO:0007669"/>
    <property type="project" value="InterPro"/>
</dbReference>
<dbReference type="GO" id="GO:0070042">
    <property type="term" value="F:rRNA (uridine-N3-)-methyltransferase activity"/>
    <property type="evidence" value="ECO:0007669"/>
    <property type="project" value="InterPro"/>
</dbReference>
<evidence type="ECO:0000256" key="1">
    <source>
        <dbReference type="SAM" id="MobiDB-lite"/>
    </source>
</evidence>
<protein>
    <recommendedName>
        <fullName evidence="2">25S rRNA (uridine-N(3))-methyltransferase BMT5-like domain-containing protein</fullName>
    </recommendedName>
</protein>
<dbReference type="GO" id="GO:0005737">
    <property type="term" value="C:cytoplasm"/>
    <property type="evidence" value="ECO:0007669"/>
    <property type="project" value="TreeGrafter"/>
</dbReference>
<dbReference type="InterPro" id="IPR036236">
    <property type="entry name" value="Znf_C2H2_sf"/>
</dbReference>
<sequence>MTMKAKTRTGGRKKKRYSSKKHAATDAPNAAAQQLRSAKSQVHAVFSLTASSNPNPKNLGPFSDRQHILVIGDGDFSFSLSLAVFLGGNKLIATCYDSKADLEEKYPNALLNCDALETAGARVHFDVDATRLEKESWLTAVDEAFHSIVFNFPHLGGSTEADVAKNQNLLREFFYSTRQYVHPTRGQVLVALRDTLFYNRWNIQEQAAVSGFKLKRTEPFDASIYSGYEPQRTHPASFRGEPSSTTGACYYVFALDTSIQVVDPRRQYPQTLNGARHTSGEKKAVEKKTAVPLTKMVCRTCCLTFWDVKKYNGHMNSAKHAKKVKALKKKH</sequence>
<proteinExistence type="predicted"/>
<feature type="compositionally biased region" description="Basic residues" evidence="1">
    <location>
        <begin position="1"/>
        <end position="22"/>
    </location>
</feature>
<feature type="region of interest" description="Disordered" evidence="1">
    <location>
        <begin position="1"/>
        <end position="30"/>
    </location>
</feature>
<organism evidence="3 4">
    <name type="scientific">Peronospora matthiolae</name>
    <dbReference type="NCBI Taxonomy" id="2874970"/>
    <lineage>
        <taxon>Eukaryota</taxon>
        <taxon>Sar</taxon>
        <taxon>Stramenopiles</taxon>
        <taxon>Oomycota</taxon>
        <taxon>Peronosporomycetes</taxon>
        <taxon>Peronosporales</taxon>
        <taxon>Peronosporaceae</taxon>
        <taxon>Peronospora</taxon>
    </lineage>
</organism>
<accession>A0AAV1UCZ3</accession>
<evidence type="ECO:0000259" key="2">
    <source>
        <dbReference type="Pfam" id="PF10354"/>
    </source>
</evidence>
<dbReference type="InterPro" id="IPR019446">
    <property type="entry name" value="BMT5-like"/>
</dbReference>
<evidence type="ECO:0000313" key="4">
    <source>
        <dbReference type="Proteomes" id="UP001162060"/>
    </source>
</evidence>
<dbReference type="SUPFAM" id="SSF57667">
    <property type="entry name" value="beta-beta-alpha zinc fingers"/>
    <property type="match status" value="1"/>
</dbReference>
<feature type="domain" description="25S rRNA (uridine-N(3))-methyltransferase BMT5-like" evidence="2">
    <location>
        <begin position="69"/>
        <end position="232"/>
    </location>
</feature>
<gene>
    <name evidence="3" type="ORF">PM001_LOCUS16667</name>
</gene>
<dbReference type="AlphaFoldDB" id="A0AAV1UCZ3"/>